<protein>
    <submittedName>
        <fullName evidence="1">Uncharacterized protein</fullName>
    </submittedName>
</protein>
<dbReference type="AlphaFoldDB" id="A0A0F9MN73"/>
<accession>A0A0F9MN73</accession>
<organism evidence="1">
    <name type="scientific">marine sediment metagenome</name>
    <dbReference type="NCBI Taxonomy" id="412755"/>
    <lineage>
        <taxon>unclassified sequences</taxon>
        <taxon>metagenomes</taxon>
        <taxon>ecological metagenomes</taxon>
    </lineage>
</organism>
<proteinExistence type="predicted"/>
<sequence length="101" mass="11888">MKLNTEVELLFGVKLSKAQIKIYRQLIDRSVIGEFQDGKTAGFELFSKPLYETNQLKQRTVTRILPATFYAIYTLGLIEKNNSIQEEMYPYTRDNWYVLKN</sequence>
<evidence type="ECO:0000313" key="1">
    <source>
        <dbReference type="EMBL" id="KKN08795.1"/>
    </source>
</evidence>
<comment type="caution">
    <text evidence="1">The sequence shown here is derived from an EMBL/GenBank/DDBJ whole genome shotgun (WGS) entry which is preliminary data.</text>
</comment>
<name>A0A0F9MN73_9ZZZZ</name>
<gene>
    <name evidence="1" type="ORF">LCGC14_1052970</name>
</gene>
<dbReference type="EMBL" id="LAZR01004415">
    <property type="protein sequence ID" value="KKN08795.1"/>
    <property type="molecule type" value="Genomic_DNA"/>
</dbReference>
<reference evidence="1" key="1">
    <citation type="journal article" date="2015" name="Nature">
        <title>Complex archaea that bridge the gap between prokaryotes and eukaryotes.</title>
        <authorList>
            <person name="Spang A."/>
            <person name="Saw J.H."/>
            <person name="Jorgensen S.L."/>
            <person name="Zaremba-Niedzwiedzka K."/>
            <person name="Martijn J."/>
            <person name="Lind A.E."/>
            <person name="van Eijk R."/>
            <person name="Schleper C."/>
            <person name="Guy L."/>
            <person name="Ettema T.J."/>
        </authorList>
    </citation>
    <scope>NUCLEOTIDE SEQUENCE</scope>
</reference>